<sequence>MTSFASRRFETPSTSLSASTVCIILAGWGAFAPPRQSQLQQRHKSEEPTFIYESPEHHETNSSREAGVKYPPSYHHLLSITIEGQFPGWCVSRAHVYDDDSGTNCIIDLIRRS</sequence>
<evidence type="ECO:0000313" key="3">
    <source>
        <dbReference type="Proteomes" id="UP000235672"/>
    </source>
</evidence>
<reference evidence="2 3" key="1">
    <citation type="submission" date="2016-05" db="EMBL/GenBank/DDBJ databases">
        <title>A degradative enzymes factory behind the ericoid mycorrhizal symbiosis.</title>
        <authorList>
            <consortium name="DOE Joint Genome Institute"/>
            <person name="Martino E."/>
            <person name="Morin E."/>
            <person name="Grelet G."/>
            <person name="Kuo A."/>
            <person name="Kohler A."/>
            <person name="Daghino S."/>
            <person name="Barry K."/>
            <person name="Choi C."/>
            <person name="Cichocki N."/>
            <person name="Clum A."/>
            <person name="Copeland A."/>
            <person name="Hainaut M."/>
            <person name="Haridas S."/>
            <person name="Labutti K."/>
            <person name="Lindquist E."/>
            <person name="Lipzen A."/>
            <person name="Khouja H.-R."/>
            <person name="Murat C."/>
            <person name="Ohm R."/>
            <person name="Olson A."/>
            <person name="Spatafora J."/>
            <person name="Veneault-Fourrey C."/>
            <person name="Henrissat B."/>
            <person name="Grigoriev I."/>
            <person name="Martin F."/>
            <person name="Perotto S."/>
        </authorList>
    </citation>
    <scope>NUCLEOTIDE SEQUENCE [LARGE SCALE GENOMIC DNA]</scope>
    <source>
        <strain evidence="2 3">UAMH 7357</strain>
    </source>
</reference>
<evidence type="ECO:0000313" key="2">
    <source>
        <dbReference type="EMBL" id="PMD14965.1"/>
    </source>
</evidence>
<keyword evidence="3" id="KW-1185">Reference proteome</keyword>
<organism evidence="2 3">
    <name type="scientific">Hyaloscypha hepaticicola</name>
    <dbReference type="NCBI Taxonomy" id="2082293"/>
    <lineage>
        <taxon>Eukaryota</taxon>
        <taxon>Fungi</taxon>
        <taxon>Dikarya</taxon>
        <taxon>Ascomycota</taxon>
        <taxon>Pezizomycotina</taxon>
        <taxon>Leotiomycetes</taxon>
        <taxon>Helotiales</taxon>
        <taxon>Hyaloscyphaceae</taxon>
        <taxon>Hyaloscypha</taxon>
    </lineage>
</organism>
<evidence type="ECO:0000256" key="1">
    <source>
        <dbReference type="SAM" id="MobiDB-lite"/>
    </source>
</evidence>
<gene>
    <name evidence="2" type="ORF">NA56DRAFT_358946</name>
</gene>
<protein>
    <submittedName>
        <fullName evidence="2">Uncharacterized protein</fullName>
    </submittedName>
</protein>
<name>A0A2J6PLQ8_9HELO</name>
<dbReference type="EMBL" id="KZ613517">
    <property type="protein sequence ID" value="PMD14965.1"/>
    <property type="molecule type" value="Genomic_DNA"/>
</dbReference>
<feature type="region of interest" description="Disordered" evidence="1">
    <location>
        <begin position="36"/>
        <end position="67"/>
    </location>
</feature>
<proteinExistence type="predicted"/>
<dbReference type="AlphaFoldDB" id="A0A2J6PLQ8"/>
<dbReference type="Proteomes" id="UP000235672">
    <property type="component" value="Unassembled WGS sequence"/>
</dbReference>
<accession>A0A2J6PLQ8</accession>